<dbReference type="PANTHER" id="PTHR32432">
    <property type="entry name" value="CELL DIVISION PROTEIN FTSA-RELATED"/>
    <property type="match status" value="1"/>
</dbReference>
<protein>
    <recommendedName>
        <fullName evidence="3">SHS2 domain-containing protein</fullName>
    </recommendedName>
</protein>
<dbReference type="SUPFAM" id="SSF53067">
    <property type="entry name" value="Actin-like ATPase domain"/>
    <property type="match status" value="2"/>
</dbReference>
<gene>
    <name evidence="1" type="ORF">A2209_01995</name>
</gene>
<evidence type="ECO:0000313" key="2">
    <source>
        <dbReference type="Proteomes" id="UP000178450"/>
    </source>
</evidence>
<dbReference type="Pfam" id="PF11104">
    <property type="entry name" value="PilM_2"/>
    <property type="match status" value="1"/>
</dbReference>
<dbReference type="EMBL" id="MGBG01000008">
    <property type="protein sequence ID" value="OGK66301.1"/>
    <property type="molecule type" value="Genomic_DNA"/>
</dbReference>
<dbReference type="Gene3D" id="3.30.420.40">
    <property type="match status" value="1"/>
</dbReference>
<sequence length="341" mass="38373">MKTKVGSFLREGSLDIVSGQAADLFEIKQATTYDLKIANFFDNLSIEDEKTLEQSSELIQKSLTNAKLNEAETNIIIPDEQCSLQIIKLPLVSEKEIISAIELQSEEFVPYSIEKAIFDYQILSTDKQNNRMFLLLVVALRESIDRVSDYLLGLGLYPNGIESESTALYRLILNNHFKLNSKLVMLINIGRGASQISILNTQQQQLVTTNSVSIGAEFFYKALQNNLNIPRATAVEMFNTIKPEDIHYQKIIKPVFSEFAKQVHKILMSALEKIGTLPNSIYLYSASGLASYSLLFKDHPMLQQYGTLPLNSSLLNPQTVKFAPELKDRLDHYLISLGAII</sequence>
<organism evidence="1 2">
    <name type="scientific">Candidatus Roizmanbacteria bacterium RIFOXYA1_FULL_41_12</name>
    <dbReference type="NCBI Taxonomy" id="1802082"/>
    <lineage>
        <taxon>Bacteria</taxon>
        <taxon>Candidatus Roizmaniibacteriota</taxon>
    </lineage>
</organism>
<reference evidence="1 2" key="1">
    <citation type="journal article" date="2016" name="Nat. Commun.">
        <title>Thousands of microbial genomes shed light on interconnected biogeochemical processes in an aquifer system.</title>
        <authorList>
            <person name="Anantharaman K."/>
            <person name="Brown C.T."/>
            <person name="Hug L.A."/>
            <person name="Sharon I."/>
            <person name="Castelle C.J."/>
            <person name="Probst A.J."/>
            <person name="Thomas B.C."/>
            <person name="Singh A."/>
            <person name="Wilkins M.J."/>
            <person name="Karaoz U."/>
            <person name="Brodie E.L."/>
            <person name="Williams K.H."/>
            <person name="Hubbard S.S."/>
            <person name="Banfield J.F."/>
        </authorList>
    </citation>
    <scope>NUCLEOTIDE SEQUENCE [LARGE SCALE GENOMIC DNA]</scope>
</reference>
<dbReference type="AlphaFoldDB" id="A0A1F7KEL6"/>
<dbReference type="PANTHER" id="PTHR32432:SF3">
    <property type="entry name" value="ETHANOLAMINE UTILIZATION PROTEIN EUTJ"/>
    <property type="match status" value="1"/>
</dbReference>
<dbReference type="Proteomes" id="UP000178450">
    <property type="component" value="Unassembled WGS sequence"/>
</dbReference>
<dbReference type="Gene3D" id="3.30.1490.300">
    <property type="match status" value="1"/>
</dbReference>
<dbReference type="InterPro" id="IPR050696">
    <property type="entry name" value="FtsA/MreB"/>
</dbReference>
<name>A0A1F7KEL6_9BACT</name>
<dbReference type="InterPro" id="IPR005883">
    <property type="entry name" value="PilM"/>
</dbReference>
<evidence type="ECO:0000313" key="1">
    <source>
        <dbReference type="EMBL" id="OGK66301.1"/>
    </source>
</evidence>
<dbReference type="InterPro" id="IPR043129">
    <property type="entry name" value="ATPase_NBD"/>
</dbReference>
<proteinExistence type="predicted"/>
<accession>A0A1F7KEL6</accession>
<comment type="caution">
    <text evidence="1">The sequence shown here is derived from an EMBL/GenBank/DDBJ whole genome shotgun (WGS) entry which is preliminary data.</text>
</comment>
<evidence type="ECO:0008006" key="3">
    <source>
        <dbReference type="Google" id="ProtNLM"/>
    </source>
</evidence>